<dbReference type="EMBL" id="ACIJ02000003">
    <property type="protein sequence ID" value="EEX72863.1"/>
    <property type="molecule type" value="Genomic_DNA"/>
</dbReference>
<protein>
    <submittedName>
        <fullName evidence="1">Uncharacterized protein</fullName>
    </submittedName>
</protein>
<reference evidence="1" key="1">
    <citation type="submission" date="2009-09" db="EMBL/GenBank/DDBJ databases">
        <authorList>
            <person name="Weinstock G."/>
            <person name="Sodergren E."/>
            <person name="Clifton S."/>
            <person name="Fulton L."/>
            <person name="Fulton B."/>
            <person name="Courtney L."/>
            <person name="Fronick C."/>
            <person name="Harrison M."/>
            <person name="Strong C."/>
            <person name="Farmer C."/>
            <person name="Delahaunty K."/>
            <person name="Markovic C."/>
            <person name="Hall O."/>
            <person name="Minx P."/>
            <person name="Tomlinson C."/>
            <person name="Mitreva M."/>
            <person name="Nelson J."/>
            <person name="Hou S."/>
            <person name="Wollam A."/>
            <person name="Pepin K.H."/>
            <person name="Johnson M."/>
            <person name="Bhonagiri V."/>
            <person name="Nash W.E."/>
            <person name="Warren W."/>
            <person name="Chinwalla A."/>
            <person name="Mardis E.R."/>
            <person name="Wilson R.K."/>
        </authorList>
    </citation>
    <scope>NUCLEOTIDE SEQUENCE [LARGE SCALE GENOMIC DNA]</scope>
    <source>
        <strain evidence="1">ATCC 51259</strain>
    </source>
</reference>
<dbReference type="AlphaFoldDB" id="C9LDB0"/>
<sequence length="53" mass="6337">MRLRFSFWHSKPPLIKKRRHLRAFGRFFQACFPIFFGMIKEAVEIHIGTSVLS</sequence>
<dbReference type="HOGENOM" id="CLU_3177270_0_0_10"/>
<accession>C9LDB0</accession>
<keyword evidence="2" id="KW-1185">Reference proteome</keyword>
<evidence type="ECO:0000313" key="1">
    <source>
        <dbReference type="EMBL" id="EEX72863.1"/>
    </source>
</evidence>
<dbReference type="Proteomes" id="UP000003460">
    <property type="component" value="Unassembled WGS sequence"/>
</dbReference>
<proteinExistence type="predicted"/>
<evidence type="ECO:0000313" key="2">
    <source>
        <dbReference type="Proteomes" id="UP000003460"/>
    </source>
</evidence>
<comment type="caution">
    <text evidence="1">The sequence shown here is derived from an EMBL/GenBank/DDBJ whole genome shotgun (WGS) entry which is preliminary data.</text>
</comment>
<feature type="non-terminal residue" evidence="1">
    <location>
        <position position="53"/>
    </location>
</feature>
<name>C9LDB0_9BACT</name>
<gene>
    <name evidence="1" type="ORF">GCWU000325_00179</name>
</gene>
<organism evidence="1 2">
    <name type="scientific">Alloprevotella tannerae ATCC 51259</name>
    <dbReference type="NCBI Taxonomy" id="626522"/>
    <lineage>
        <taxon>Bacteria</taxon>
        <taxon>Pseudomonadati</taxon>
        <taxon>Bacteroidota</taxon>
        <taxon>Bacteroidia</taxon>
        <taxon>Bacteroidales</taxon>
        <taxon>Prevotellaceae</taxon>
        <taxon>Alloprevotella</taxon>
    </lineage>
</organism>